<feature type="transmembrane region" description="Helical" evidence="12">
    <location>
        <begin position="512"/>
        <end position="533"/>
    </location>
</feature>
<sequence>MKKIQRKELTWCTHSFSLFFALSRDSQSELVVQEALEKIISSQQRTTIIIAHRLSTIRNADIIAVVMGGVVAETGTHEELMASETYYKKLVDTQGHAALTSRTSSVLTSRDSTMSFGDNSEAGMEKKDVDWKDADPLIVFRNVTFSYPTRPSKPILDRFKMKIYKGETLALVGTSGGGKSTTISMIERFYDPDEGSVEYLGEDIKNLNVKWYRDQIGYVGQEPTLFDATIAENISYGAPGASREDIEEAARQANAYDFIMGFPQGFDTPVSGGSGTQLSGGQKQRIAIARALVKKPEILLLDEATSALDNASESVVQAALDKLMASRDRTIVVIAHRLSTIRNADRIAFISDGRVKEIGSHDELMEKPKGKYKKLVESQGRDATADLHGLDMKSKKKKKEKKSKEDADEEDDEVIDTKKESEESELSSFSLARARQMAAPDLYYILAGSLGALIAGSVFPMWGVLFAETIDLLFYAVLVCDETTLSSNGVDTCDAYWQLVKDQMQDRSFEVAGFWAIVAFGCIFGNMLTFWGFGQASERLSKRVRDSAFKSLVRQEVAFFDKRSVGKITSELQDDATRIETFTGSPIRSFLIAMASVFTGLVLSFVFMWPFALLALACVPMMAFATSLEIKTLMGEDVGDENAKDEISSPGGIIMETLLNMTTVSALTMEEERFKNFENALSKSEEHYVREGAMQGFLAGLSQFIQQWINGLQLWWGGWILFNYSDSFQFDDFLISNFALLFSLFGLASAFQDMSDRKEMEKSASRIFYLLDRKSSIDPLSLDGKFLDTKNLNKKKKRSSSKKRKTQKMLEVSEKSQVSERSDTEATDDPPLSDRKKKSSTKKSSKKS</sequence>
<evidence type="ECO:0000256" key="3">
    <source>
        <dbReference type="ARBA" id="ARBA00022448"/>
    </source>
</evidence>
<evidence type="ECO:0000256" key="2">
    <source>
        <dbReference type="ARBA" id="ARBA00007577"/>
    </source>
</evidence>
<dbReference type="GO" id="GO:0005886">
    <property type="term" value="C:plasma membrane"/>
    <property type="evidence" value="ECO:0007669"/>
    <property type="project" value="UniProtKB-SubCell"/>
</dbReference>
<evidence type="ECO:0000256" key="5">
    <source>
        <dbReference type="ARBA" id="ARBA00022737"/>
    </source>
</evidence>
<feature type="domain" description="ABC transporter" evidence="13">
    <location>
        <begin position="138"/>
        <end position="377"/>
    </location>
</feature>
<feature type="compositionally biased region" description="Basic residues" evidence="11">
    <location>
        <begin position="793"/>
        <end position="807"/>
    </location>
</feature>
<feature type="region of interest" description="Disordered" evidence="11">
    <location>
        <begin position="793"/>
        <end position="848"/>
    </location>
</feature>
<dbReference type="PANTHER" id="PTHR43394">
    <property type="entry name" value="ATP-DEPENDENT PERMEASE MDL1, MITOCHONDRIAL"/>
    <property type="match status" value="1"/>
</dbReference>
<evidence type="ECO:0000313" key="16">
    <source>
        <dbReference type="Proteomes" id="UP000693970"/>
    </source>
</evidence>
<evidence type="ECO:0000256" key="8">
    <source>
        <dbReference type="ARBA" id="ARBA00022989"/>
    </source>
</evidence>
<keyword evidence="8 12" id="KW-1133">Transmembrane helix</keyword>
<dbReference type="FunFam" id="3.40.50.300:FF:000066">
    <property type="entry name" value="ABC transporter B family member 1"/>
    <property type="match status" value="1"/>
</dbReference>
<dbReference type="SMART" id="SM00382">
    <property type="entry name" value="AAA"/>
    <property type="match status" value="1"/>
</dbReference>
<dbReference type="Proteomes" id="UP000693970">
    <property type="component" value="Unassembled WGS sequence"/>
</dbReference>
<dbReference type="CDD" id="cd03249">
    <property type="entry name" value="ABC_MTABC3_MDL1_MDL2"/>
    <property type="match status" value="1"/>
</dbReference>
<evidence type="ECO:0000256" key="10">
    <source>
        <dbReference type="ARBA" id="ARBA00023180"/>
    </source>
</evidence>
<keyword evidence="4 12" id="KW-0812">Transmembrane</keyword>
<comment type="similarity">
    <text evidence="2">Belongs to the ABC transporter superfamily. ABCB family. Multidrug resistance exporter (TC 3.A.1.201) subfamily.</text>
</comment>
<dbReference type="InterPro" id="IPR011527">
    <property type="entry name" value="ABC1_TM_dom"/>
</dbReference>
<keyword evidence="7" id="KW-0067">ATP-binding</keyword>
<evidence type="ECO:0000256" key="4">
    <source>
        <dbReference type="ARBA" id="ARBA00022692"/>
    </source>
</evidence>
<dbReference type="GO" id="GO:0005524">
    <property type="term" value="F:ATP binding"/>
    <property type="evidence" value="ECO:0007669"/>
    <property type="project" value="UniProtKB-KW"/>
</dbReference>
<dbReference type="OrthoDB" id="6500128at2759"/>
<keyword evidence="5" id="KW-0677">Repeat</keyword>
<accession>A0A9K3LV01</accession>
<dbReference type="InterPro" id="IPR017871">
    <property type="entry name" value="ABC_transporter-like_CS"/>
</dbReference>
<gene>
    <name evidence="15" type="ORF">IV203_030237</name>
</gene>
<dbReference type="InterPro" id="IPR003593">
    <property type="entry name" value="AAA+_ATPase"/>
</dbReference>
<dbReference type="GO" id="GO:0015421">
    <property type="term" value="F:ABC-type oligopeptide transporter activity"/>
    <property type="evidence" value="ECO:0007669"/>
    <property type="project" value="TreeGrafter"/>
</dbReference>
<evidence type="ECO:0000256" key="7">
    <source>
        <dbReference type="ARBA" id="ARBA00022840"/>
    </source>
</evidence>
<feature type="compositionally biased region" description="Basic residues" evidence="11">
    <location>
        <begin position="835"/>
        <end position="848"/>
    </location>
</feature>
<dbReference type="InterPro" id="IPR003439">
    <property type="entry name" value="ABC_transporter-like_ATP-bd"/>
</dbReference>
<dbReference type="InterPro" id="IPR039421">
    <property type="entry name" value="Type_1_exporter"/>
</dbReference>
<evidence type="ECO:0000259" key="14">
    <source>
        <dbReference type="PROSITE" id="PS50929"/>
    </source>
</evidence>
<dbReference type="Pfam" id="PF00005">
    <property type="entry name" value="ABC_tran"/>
    <property type="match status" value="1"/>
</dbReference>
<dbReference type="PROSITE" id="PS50893">
    <property type="entry name" value="ABC_TRANSPORTER_2"/>
    <property type="match status" value="1"/>
</dbReference>
<dbReference type="PROSITE" id="PS50929">
    <property type="entry name" value="ABC_TM1F"/>
    <property type="match status" value="1"/>
</dbReference>
<evidence type="ECO:0000256" key="11">
    <source>
        <dbReference type="SAM" id="MobiDB-lite"/>
    </source>
</evidence>
<dbReference type="EMBL" id="JAGRRH010000007">
    <property type="protein sequence ID" value="KAG7367566.1"/>
    <property type="molecule type" value="Genomic_DNA"/>
</dbReference>
<keyword evidence="9 12" id="KW-0472">Membrane</keyword>
<dbReference type="GO" id="GO:0005743">
    <property type="term" value="C:mitochondrial inner membrane"/>
    <property type="evidence" value="ECO:0007669"/>
    <property type="project" value="TreeGrafter"/>
</dbReference>
<dbReference type="PROSITE" id="PS00211">
    <property type="entry name" value="ABC_TRANSPORTER_1"/>
    <property type="match status" value="1"/>
</dbReference>
<dbReference type="AlphaFoldDB" id="A0A9K3LV01"/>
<feature type="domain" description="ABC transmembrane type-1" evidence="14">
    <location>
        <begin position="446"/>
        <end position="759"/>
    </location>
</feature>
<dbReference type="GO" id="GO:0016887">
    <property type="term" value="F:ATP hydrolysis activity"/>
    <property type="evidence" value="ECO:0007669"/>
    <property type="project" value="InterPro"/>
</dbReference>
<evidence type="ECO:0000259" key="13">
    <source>
        <dbReference type="PROSITE" id="PS50893"/>
    </source>
</evidence>
<reference evidence="15" key="2">
    <citation type="submission" date="2021-04" db="EMBL/GenBank/DDBJ databases">
        <authorList>
            <person name="Podell S."/>
        </authorList>
    </citation>
    <scope>NUCLEOTIDE SEQUENCE</scope>
    <source>
        <strain evidence="15">Hildebrandi</strain>
    </source>
</reference>
<dbReference type="PANTHER" id="PTHR43394:SF1">
    <property type="entry name" value="ATP-BINDING CASSETTE SUB-FAMILY B MEMBER 10, MITOCHONDRIAL"/>
    <property type="match status" value="1"/>
</dbReference>
<evidence type="ECO:0000256" key="6">
    <source>
        <dbReference type="ARBA" id="ARBA00022741"/>
    </source>
</evidence>
<evidence type="ECO:0000256" key="1">
    <source>
        <dbReference type="ARBA" id="ARBA00004651"/>
    </source>
</evidence>
<keyword evidence="16" id="KW-1185">Reference proteome</keyword>
<feature type="compositionally biased region" description="Basic and acidic residues" evidence="11">
    <location>
        <begin position="811"/>
        <end position="824"/>
    </location>
</feature>
<dbReference type="GO" id="GO:0090374">
    <property type="term" value="P:oligopeptide export from mitochondrion"/>
    <property type="evidence" value="ECO:0007669"/>
    <property type="project" value="TreeGrafter"/>
</dbReference>
<organism evidence="15 16">
    <name type="scientific">Nitzschia inconspicua</name>
    <dbReference type="NCBI Taxonomy" id="303405"/>
    <lineage>
        <taxon>Eukaryota</taxon>
        <taxon>Sar</taxon>
        <taxon>Stramenopiles</taxon>
        <taxon>Ochrophyta</taxon>
        <taxon>Bacillariophyta</taxon>
        <taxon>Bacillariophyceae</taxon>
        <taxon>Bacillariophycidae</taxon>
        <taxon>Bacillariales</taxon>
        <taxon>Bacillariaceae</taxon>
        <taxon>Nitzschia</taxon>
    </lineage>
</organism>
<keyword evidence="6" id="KW-0547">Nucleotide-binding</keyword>
<dbReference type="CDD" id="cd18578">
    <property type="entry name" value="ABC_6TM_Pgp_ABCB1_D2_like"/>
    <property type="match status" value="1"/>
</dbReference>
<feature type="region of interest" description="Disordered" evidence="11">
    <location>
        <begin position="387"/>
        <end position="421"/>
    </location>
</feature>
<name>A0A9K3LV01_9STRA</name>
<protein>
    <submittedName>
        <fullName evidence="15">ABC transporter permease</fullName>
    </submittedName>
</protein>
<keyword evidence="10" id="KW-0325">Glycoprotein</keyword>
<evidence type="ECO:0000313" key="15">
    <source>
        <dbReference type="EMBL" id="KAG7367566.1"/>
    </source>
</evidence>
<comment type="caution">
    <text evidence="15">The sequence shown here is derived from an EMBL/GenBank/DDBJ whole genome shotgun (WGS) entry which is preliminary data.</text>
</comment>
<feature type="transmembrane region" description="Helical" evidence="12">
    <location>
        <begin position="590"/>
        <end position="623"/>
    </location>
</feature>
<comment type="subcellular location">
    <subcellularLocation>
        <location evidence="1">Cell membrane</location>
        <topology evidence="1">Multi-pass membrane protein</topology>
    </subcellularLocation>
</comment>
<proteinExistence type="inferred from homology"/>
<dbReference type="Pfam" id="PF00664">
    <property type="entry name" value="ABC_membrane"/>
    <property type="match status" value="1"/>
</dbReference>
<keyword evidence="3" id="KW-0813">Transport</keyword>
<evidence type="ECO:0000256" key="9">
    <source>
        <dbReference type="ARBA" id="ARBA00023136"/>
    </source>
</evidence>
<evidence type="ECO:0000256" key="12">
    <source>
        <dbReference type="SAM" id="Phobius"/>
    </source>
</evidence>
<reference evidence="15" key="1">
    <citation type="journal article" date="2021" name="Sci. Rep.">
        <title>Diploid genomic architecture of Nitzschia inconspicua, an elite biomass production diatom.</title>
        <authorList>
            <person name="Oliver A."/>
            <person name="Podell S."/>
            <person name="Pinowska A."/>
            <person name="Traller J.C."/>
            <person name="Smith S.R."/>
            <person name="McClure R."/>
            <person name="Beliaev A."/>
            <person name="Bohutskyi P."/>
            <person name="Hill E.A."/>
            <person name="Rabines A."/>
            <person name="Zheng H."/>
            <person name="Allen L.Z."/>
            <person name="Kuo A."/>
            <person name="Grigoriev I.V."/>
            <person name="Allen A.E."/>
            <person name="Hazlebeck D."/>
            <person name="Allen E.E."/>
        </authorList>
    </citation>
    <scope>NUCLEOTIDE SEQUENCE</scope>
    <source>
        <strain evidence="15">Hildebrandi</strain>
    </source>
</reference>
<feature type="transmembrane region" description="Helical" evidence="12">
    <location>
        <begin position="442"/>
        <end position="465"/>
    </location>
</feature>